<dbReference type="PANTHER" id="PTHR39683">
    <property type="entry name" value="CONSERVED PROTEIN TB16.3"/>
    <property type="match status" value="1"/>
</dbReference>
<dbReference type="PANTHER" id="PTHR39683:SF4">
    <property type="entry name" value="COENZYME Q-BINDING PROTEIN COQ10 START DOMAIN-CONTAINING PROTEIN"/>
    <property type="match status" value="1"/>
</dbReference>
<gene>
    <name evidence="1" type="ORF">HH308_19225</name>
</gene>
<comment type="caution">
    <text evidence="1">The sequence shown here is derived from an EMBL/GenBank/DDBJ whole genome shotgun (WGS) entry which is preliminary data.</text>
</comment>
<organism evidence="1 2">
    <name type="scientific">Gordonia asplenii</name>
    <dbReference type="NCBI Taxonomy" id="2725283"/>
    <lineage>
        <taxon>Bacteria</taxon>
        <taxon>Bacillati</taxon>
        <taxon>Actinomycetota</taxon>
        <taxon>Actinomycetes</taxon>
        <taxon>Mycobacteriales</taxon>
        <taxon>Gordoniaceae</taxon>
        <taxon>Gordonia</taxon>
    </lineage>
</organism>
<accession>A0A848KYB4</accession>
<dbReference type="EMBL" id="JABBNB010000022">
    <property type="protein sequence ID" value="NMO03349.1"/>
    <property type="molecule type" value="Genomic_DNA"/>
</dbReference>
<dbReference type="CDD" id="cd07819">
    <property type="entry name" value="SRPBCC_2"/>
    <property type="match status" value="1"/>
</dbReference>
<proteinExistence type="predicted"/>
<reference evidence="1 2" key="1">
    <citation type="submission" date="2020-04" db="EMBL/GenBank/DDBJ databases">
        <title>Gordonia sp. nov. TBRC 11910.</title>
        <authorList>
            <person name="Suriyachadkun C."/>
        </authorList>
    </citation>
    <scope>NUCLEOTIDE SEQUENCE [LARGE SCALE GENOMIC DNA]</scope>
    <source>
        <strain evidence="1 2">TBRC 11910</strain>
    </source>
</reference>
<keyword evidence="2" id="KW-1185">Reference proteome</keyword>
<dbReference type="Pfam" id="PF10604">
    <property type="entry name" value="Polyketide_cyc2"/>
    <property type="match status" value="1"/>
</dbReference>
<dbReference type="Proteomes" id="UP000550729">
    <property type="component" value="Unassembled WGS sequence"/>
</dbReference>
<dbReference type="InterPro" id="IPR019587">
    <property type="entry name" value="Polyketide_cyclase/dehydratase"/>
</dbReference>
<dbReference type="InterPro" id="IPR023393">
    <property type="entry name" value="START-like_dom_sf"/>
</dbReference>
<name>A0A848KYB4_9ACTN</name>
<evidence type="ECO:0000313" key="2">
    <source>
        <dbReference type="Proteomes" id="UP000550729"/>
    </source>
</evidence>
<dbReference type="AlphaFoldDB" id="A0A848KYB4"/>
<dbReference type="Gene3D" id="3.30.530.20">
    <property type="match status" value="1"/>
</dbReference>
<dbReference type="RefSeq" id="WP_170195855.1">
    <property type="nucleotide sequence ID" value="NZ_JABBNB010000022.1"/>
</dbReference>
<protein>
    <submittedName>
        <fullName evidence="1">SRPBCC family protein</fullName>
    </submittedName>
</protein>
<evidence type="ECO:0000313" key="1">
    <source>
        <dbReference type="EMBL" id="NMO03349.1"/>
    </source>
</evidence>
<dbReference type="SUPFAM" id="SSF55961">
    <property type="entry name" value="Bet v1-like"/>
    <property type="match status" value="1"/>
</dbReference>
<sequence length="151" mass="16431">MAADTSSGDSTQQSIIINADAEQVMAVIADFPKYPEWVSAARSVEVISTSDDGAPKRVRFVLDAGVLKDTYVLDYEWAADGSAVSWHLVSSDLQRDQRGKYTLAQQVPGSTKVTYDLMVDLVVPLIGALKRRAEKAITDAALNDLKKRVEG</sequence>